<feature type="transmembrane region" description="Helical" evidence="2">
    <location>
        <begin position="288"/>
        <end position="311"/>
    </location>
</feature>
<accession>A0A183DY99</accession>
<keyword evidence="2" id="KW-0812">Transmembrane</keyword>
<keyword evidence="2" id="KW-0472">Membrane</keyword>
<dbReference type="EMBL" id="UYRT01080461">
    <property type="protein sequence ID" value="VDN22791.1"/>
    <property type="molecule type" value="Genomic_DNA"/>
</dbReference>
<proteinExistence type="predicted"/>
<keyword evidence="4" id="KW-1185">Reference proteome</keyword>
<dbReference type="Proteomes" id="UP000271098">
    <property type="component" value="Unassembled WGS sequence"/>
</dbReference>
<protein>
    <submittedName>
        <fullName evidence="5">Anoctamin</fullName>
    </submittedName>
</protein>
<gene>
    <name evidence="3" type="ORF">GPUH_LOCUS13690</name>
</gene>
<evidence type="ECO:0000256" key="1">
    <source>
        <dbReference type="SAM" id="MobiDB-lite"/>
    </source>
</evidence>
<reference evidence="5" key="1">
    <citation type="submission" date="2016-06" db="UniProtKB">
        <authorList>
            <consortium name="WormBaseParasite"/>
        </authorList>
    </citation>
    <scope>IDENTIFICATION</scope>
</reference>
<feature type="region of interest" description="Disordered" evidence="1">
    <location>
        <begin position="257"/>
        <end position="278"/>
    </location>
</feature>
<dbReference type="AlphaFoldDB" id="A0A183DY99"/>
<evidence type="ECO:0000256" key="2">
    <source>
        <dbReference type="SAM" id="Phobius"/>
    </source>
</evidence>
<sequence>MFFAYEAASCVLKGAGELKEFAVLILCEYIHYVLSWDCRLTVSRGWSGTSLDEFSVTSERLEVCKMDGTGNPMHYVQAEPGKIPFLFFMVYFQKEKDMYIWRIVRININAIAHKKRLRRTILDSLLTEYSTLYSAYKLRSCTYHSQTSLYCFWQQEHEQWGQKYNLTAGSTSDLEYRAAEKPFYFAGNGNFGRMVGSLPGEPPRMLLFDPRTPEWLYEVAVNENTTATRRRVQEMRYTAKVPEELLKPLLKPKRKGIRPAPPASPPISPPASPPASESRQMPAKQEFLWEYAVIILYGITIAFALAIKLLFEACILVMDDEEIQRFEATVSKFLSFIILYGITIAFALAIKLLFEACILVMDDEEIQRFEATVSKFLSCMFPH</sequence>
<dbReference type="WBParaSite" id="GPUH_0001370501-mRNA-1">
    <property type="protein sequence ID" value="GPUH_0001370501-mRNA-1"/>
    <property type="gene ID" value="GPUH_0001370501"/>
</dbReference>
<evidence type="ECO:0000313" key="4">
    <source>
        <dbReference type="Proteomes" id="UP000271098"/>
    </source>
</evidence>
<dbReference type="OrthoDB" id="5791272at2759"/>
<name>A0A183DY99_9BILA</name>
<evidence type="ECO:0000313" key="5">
    <source>
        <dbReference type="WBParaSite" id="GPUH_0001370501-mRNA-1"/>
    </source>
</evidence>
<feature type="compositionally biased region" description="Pro residues" evidence="1">
    <location>
        <begin position="259"/>
        <end position="273"/>
    </location>
</feature>
<keyword evidence="2" id="KW-1133">Transmembrane helix</keyword>
<evidence type="ECO:0000313" key="3">
    <source>
        <dbReference type="EMBL" id="VDN22791.1"/>
    </source>
</evidence>
<feature type="transmembrane region" description="Helical" evidence="2">
    <location>
        <begin position="333"/>
        <end position="354"/>
    </location>
</feature>
<reference evidence="3 4" key="2">
    <citation type="submission" date="2018-11" db="EMBL/GenBank/DDBJ databases">
        <authorList>
            <consortium name="Pathogen Informatics"/>
        </authorList>
    </citation>
    <scope>NUCLEOTIDE SEQUENCE [LARGE SCALE GENOMIC DNA]</scope>
</reference>
<organism evidence="5">
    <name type="scientific">Gongylonema pulchrum</name>
    <dbReference type="NCBI Taxonomy" id="637853"/>
    <lineage>
        <taxon>Eukaryota</taxon>
        <taxon>Metazoa</taxon>
        <taxon>Ecdysozoa</taxon>
        <taxon>Nematoda</taxon>
        <taxon>Chromadorea</taxon>
        <taxon>Rhabditida</taxon>
        <taxon>Spirurina</taxon>
        <taxon>Spiruromorpha</taxon>
        <taxon>Spiruroidea</taxon>
        <taxon>Gongylonematidae</taxon>
        <taxon>Gongylonema</taxon>
    </lineage>
</organism>